<dbReference type="InterPro" id="IPR036388">
    <property type="entry name" value="WH-like_DNA-bd_sf"/>
</dbReference>
<dbReference type="Proteomes" id="UP000198755">
    <property type="component" value="Unassembled WGS sequence"/>
</dbReference>
<dbReference type="RefSeq" id="WP_091679969.1">
    <property type="nucleotide sequence ID" value="NZ_FOSN01000004.1"/>
</dbReference>
<dbReference type="AlphaFoldDB" id="A0A1I3XWI5"/>
<evidence type="ECO:0000256" key="5">
    <source>
        <dbReference type="PIRNR" id="PIRNR005763"/>
    </source>
</evidence>
<dbReference type="GO" id="GO:0003700">
    <property type="term" value="F:DNA-binding transcription factor activity"/>
    <property type="evidence" value="ECO:0007669"/>
    <property type="project" value="InterPro"/>
</dbReference>
<keyword evidence="8" id="KW-1185">Reference proteome</keyword>
<dbReference type="InterPro" id="IPR036390">
    <property type="entry name" value="WH_DNA-bd_sf"/>
</dbReference>
<dbReference type="PANTHER" id="PTHR30432">
    <property type="entry name" value="TRANSCRIPTIONAL REGULATOR MODE"/>
    <property type="match status" value="1"/>
</dbReference>
<evidence type="ECO:0000256" key="4">
    <source>
        <dbReference type="ARBA" id="ARBA00022737"/>
    </source>
</evidence>
<protein>
    <submittedName>
        <fullName evidence="7">Molybdate transport system regulatory protein</fullName>
    </submittedName>
</protein>
<keyword evidence="4" id="KW-0677">Repeat</keyword>
<evidence type="ECO:0000259" key="6">
    <source>
        <dbReference type="PROSITE" id="PS51866"/>
    </source>
</evidence>
<dbReference type="PROSITE" id="PS51866">
    <property type="entry name" value="MOP"/>
    <property type="match status" value="2"/>
</dbReference>
<evidence type="ECO:0000313" key="8">
    <source>
        <dbReference type="Proteomes" id="UP000198755"/>
    </source>
</evidence>
<dbReference type="InterPro" id="IPR005116">
    <property type="entry name" value="Transp-assoc_OB_typ1"/>
</dbReference>
<dbReference type="InterPro" id="IPR051815">
    <property type="entry name" value="Molybdate_resp_trans_reg"/>
</dbReference>
<dbReference type="PIRSF" id="PIRSF005763">
    <property type="entry name" value="Txn_reg_ModE"/>
    <property type="match status" value="1"/>
</dbReference>
<keyword evidence="3 5" id="KW-0500">Molybdenum</keyword>
<feature type="domain" description="Mop" evidence="6">
    <location>
        <begin position="200"/>
        <end position="266"/>
    </location>
</feature>
<evidence type="ECO:0000313" key="7">
    <source>
        <dbReference type="EMBL" id="SFK23346.1"/>
    </source>
</evidence>
<dbReference type="SUPFAM" id="SSF46785">
    <property type="entry name" value="Winged helix' DNA-binding domain"/>
    <property type="match status" value="1"/>
</dbReference>
<dbReference type="Pfam" id="PF00126">
    <property type="entry name" value="HTH_1"/>
    <property type="match status" value="1"/>
</dbReference>
<dbReference type="Gene3D" id="1.10.10.10">
    <property type="entry name" value="Winged helix-like DNA-binding domain superfamily/Winged helix DNA-binding domain"/>
    <property type="match status" value="1"/>
</dbReference>
<dbReference type="Gene3D" id="2.40.50.100">
    <property type="match status" value="2"/>
</dbReference>
<name>A0A1I3XWI5_9HYPH</name>
<accession>A0A1I3XWI5</accession>
<dbReference type="SUPFAM" id="SSF50331">
    <property type="entry name" value="MOP-like"/>
    <property type="match status" value="2"/>
</dbReference>
<dbReference type="InterPro" id="IPR008995">
    <property type="entry name" value="Mo/tungstate-bd_C_term_dom"/>
</dbReference>
<feature type="domain" description="Mop" evidence="6">
    <location>
        <begin position="128"/>
        <end position="194"/>
    </location>
</feature>
<dbReference type="GO" id="GO:0030151">
    <property type="term" value="F:molybdenum ion binding"/>
    <property type="evidence" value="ECO:0007669"/>
    <property type="project" value="UniProtKB-UniRule"/>
</dbReference>
<dbReference type="InterPro" id="IPR004606">
    <property type="entry name" value="Mop_domain"/>
</dbReference>
<dbReference type="STRING" id="1612308.SAMN05444581_10498"/>
<sequence>MTKTFTGKIDTLLALRADGRLLVGRERITLLEAVVKHGSITKAAEVAGFSYKTAWDAVNAINNILPRPAFITRTGGPHGGGAEVTEEGRRLIATFRRLEEKLGKISDSIVEVGLEHEEDLLFWGLSLKLSIRNAYHCKVVEVIPSPVNVSVKLIIGPETEIYAFVTNKSVVELGLAPGRSAVALINPPSVHLMAVGDPPKIAVRNKLKGFVIDRVDGASDSELSVDLGGGKTIVSVSSRESADAAGVVAGVDVWAVFESADVILACD</sequence>
<dbReference type="PANTHER" id="PTHR30432:SF1">
    <property type="entry name" value="DNA-BINDING TRANSCRIPTIONAL DUAL REGULATOR MODE"/>
    <property type="match status" value="1"/>
</dbReference>
<dbReference type="InterPro" id="IPR000847">
    <property type="entry name" value="LysR_HTH_N"/>
</dbReference>
<dbReference type="EMBL" id="FOSN01000004">
    <property type="protein sequence ID" value="SFK23346.1"/>
    <property type="molecule type" value="Genomic_DNA"/>
</dbReference>
<dbReference type="Pfam" id="PF03459">
    <property type="entry name" value="TOBE"/>
    <property type="match status" value="2"/>
</dbReference>
<dbReference type="GO" id="GO:0015689">
    <property type="term" value="P:molybdate ion transport"/>
    <property type="evidence" value="ECO:0007669"/>
    <property type="project" value="UniProtKB-UniRule"/>
</dbReference>
<dbReference type="InterPro" id="IPR016462">
    <property type="entry name" value="ModE"/>
</dbReference>
<reference evidence="7 8" key="1">
    <citation type="submission" date="2016-10" db="EMBL/GenBank/DDBJ databases">
        <authorList>
            <person name="de Groot N.N."/>
        </authorList>
    </citation>
    <scope>NUCLEOTIDE SEQUENCE [LARGE SCALE GENOMIC DNA]</scope>
    <source>
        <strain evidence="7 8">NE2</strain>
    </source>
</reference>
<gene>
    <name evidence="7" type="ORF">SAMN05444581_10498</name>
</gene>
<dbReference type="NCBIfam" id="TIGR00638">
    <property type="entry name" value="Mop"/>
    <property type="match status" value="1"/>
</dbReference>
<evidence type="ECO:0000256" key="2">
    <source>
        <dbReference type="ARBA" id="ARBA00022448"/>
    </source>
</evidence>
<organism evidence="7 8">
    <name type="scientific">Methylocapsa palsarum</name>
    <dbReference type="NCBI Taxonomy" id="1612308"/>
    <lineage>
        <taxon>Bacteria</taxon>
        <taxon>Pseudomonadati</taxon>
        <taxon>Pseudomonadota</taxon>
        <taxon>Alphaproteobacteria</taxon>
        <taxon>Hyphomicrobiales</taxon>
        <taxon>Beijerinckiaceae</taxon>
        <taxon>Methylocapsa</taxon>
    </lineage>
</organism>
<evidence type="ECO:0000256" key="1">
    <source>
        <dbReference type="ARBA" id="ARBA00008110"/>
    </source>
</evidence>
<dbReference type="OrthoDB" id="9800709at2"/>
<comment type="similarity">
    <text evidence="1 5">Belongs to the ModE family.</text>
</comment>
<keyword evidence="2 5" id="KW-0813">Transport</keyword>
<proteinExistence type="inferred from homology"/>
<evidence type="ECO:0000256" key="3">
    <source>
        <dbReference type="ARBA" id="ARBA00022505"/>
    </source>
</evidence>